<keyword evidence="5" id="KW-1185">Reference proteome</keyword>
<dbReference type="AlphaFoldDB" id="A0A8J6HSV8"/>
<dbReference type="GO" id="GO:0006508">
    <property type="term" value="P:proteolysis"/>
    <property type="evidence" value="ECO:0007669"/>
    <property type="project" value="InterPro"/>
</dbReference>
<evidence type="ECO:0000313" key="5">
    <source>
        <dbReference type="Proteomes" id="UP000719412"/>
    </source>
</evidence>
<feature type="domain" description="Peptidase C1A papain C-terminal" evidence="3">
    <location>
        <begin position="81"/>
        <end position="323"/>
    </location>
</feature>
<dbReference type="Proteomes" id="UP000719412">
    <property type="component" value="Unassembled WGS sequence"/>
</dbReference>
<organism evidence="4 5">
    <name type="scientific">Tenebrio molitor</name>
    <name type="common">Yellow mealworm beetle</name>
    <dbReference type="NCBI Taxonomy" id="7067"/>
    <lineage>
        <taxon>Eukaryota</taxon>
        <taxon>Metazoa</taxon>
        <taxon>Ecdysozoa</taxon>
        <taxon>Arthropoda</taxon>
        <taxon>Hexapoda</taxon>
        <taxon>Insecta</taxon>
        <taxon>Pterygota</taxon>
        <taxon>Neoptera</taxon>
        <taxon>Endopterygota</taxon>
        <taxon>Coleoptera</taxon>
        <taxon>Polyphaga</taxon>
        <taxon>Cucujiformia</taxon>
        <taxon>Tenebrionidae</taxon>
        <taxon>Tenebrio</taxon>
    </lineage>
</organism>
<dbReference type="InterPro" id="IPR013128">
    <property type="entry name" value="Peptidase_C1A"/>
</dbReference>
<reference evidence="4" key="1">
    <citation type="journal article" date="2020" name="J Insects Food Feed">
        <title>The yellow mealworm (Tenebrio molitor) genome: a resource for the emerging insects as food and feed industry.</title>
        <authorList>
            <person name="Eriksson T."/>
            <person name="Andere A."/>
            <person name="Kelstrup H."/>
            <person name="Emery V."/>
            <person name="Picard C."/>
        </authorList>
    </citation>
    <scope>NUCLEOTIDE SEQUENCE</scope>
    <source>
        <strain evidence="4">Stoneville</strain>
        <tissue evidence="4">Whole head</tissue>
    </source>
</reference>
<proteinExistence type="inferred from homology"/>
<comment type="caution">
    <text evidence="4">The sequence shown here is derived from an EMBL/GenBank/DDBJ whole genome shotgun (WGS) entry which is preliminary data.</text>
</comment>
<dbReference type="PANTHER" id="PTHR12411">
    <property type="entry name" value="CYSTEINE PROTEASE FAMILY C1-RELATED"/>
    <property type="match status" value="1"/>
</dbReference>
<dbReference type="SUPFAM" id="SSF54001">
    <property type="entry name" value="Cysteine proteinases"/>
    <property type="match status" value="1"/>
</dbReference>
<dbReference type="InterPro" id="IPR038765">
    <property type="entry name" value="Papain-like_cys_pep_sf"/>
</dbReference>
<evidence type="ECO:0000313" key="4">
    <source>
        <dbReference type="EMBL" id="KAH0819003.1"/>
    </source>
</evidence>
<accession>A0A8J6HSV8</accession>
<evidence type="ECO:0000256" key="2">
    <source>
        <dbReference type="SAM" id="SignalP"/>
    </source>
</evidence>
<name>A0A8J6HSV8_TENMO</name>
<comment type="similarity">
    <text evidence="1">Belongs to the peptidase C1 family.</text>
</comment>
<feature type="signal peptide" evidence="2">
    <location>
        <begin position="1"/>
        <end position="20"/>
    </location>
</feature>
<evidence type="ECO:0000256" key="1">
    <source>
        <dbReference type="ARBA" id="ARBA00008455"/>
    </source>
</evidence>
<dbReference type="InterPro" id="IPR000668">
    <property type="entry name" value="Peptidase_C1A_C"/>
</dbReference>
<feature type="chain" id="PRO_5035203679" description="Peptidase C1A papain C-terminal domain-containing protein" evidence="2">
    <location>
        <begin position="21"/>
        <end position="439"/>
    </location>
</feature>
<dbReference type="GO" id="GO:0008234">
    <property type="term" value="F:cysteine-type peptidase activity"/>
    <property type="evidence" value="ECO:0007669"/>
    <property type="project" value="InterPro"/>
</dbReference>
<keyword evidence="2" id="KW-0732">Signal</keyword>
<sequence length="439" mass="49797">MKNLWIILFVTVLAVQSSVAVFNPPEDFWGHVKHNDKYYEWVSRKSEATEKLYDRFRKRKHPEEVDDFPVLKHKLESLPDIPKSFHYFDKWPTCVRAFIKDNVNVGSCDASWAMIPASILSDRLCIESNGSETSRLSAEDLLACCPECVTQQNGCGGGVVQKAFEFWMVQGIVSGGAYNKLEGCMPYSKSSFVDQKSSQCKIQCTNPNFRTSYIADKHFGSLSYRLPNDELQIQVEIIKHGPVVAEITVYEDYLYYSEGIYEHVVGEKIGTDVVKIIGWYSDESVSAKTSDDRVNYWIVVTCWGEEWGVEGSSKFLRVVLGAVAHGWKGRSLWTKLAKVKAIEWDWTQLVDRAVQVQGKWVQIVEVSTRSHVSRLQAIFILEKNLVLDHSGLEIDVRVKAREFVGDPSLVVEGPIADGEPVRGRFNERYIGVANKMSKT</sequence>
<evidence type="ECO:0000259" key="3">
    <source>
        <dbReference type="SMART" id="SM00645"/>
    </source>
</evidence>
<dbReference type="EMBL" id="JABDTM020015968">
    <property type="protein sequence ID" value="KAH0819003.1"/>
    <property type="molecule type" value="Genomic_DNA"/>
</dbReference>
<reference evidence="4" key="2">
    <citation type="submission" date="2021-08" db="EMBL/GenBank/DDBJ databases">
        <authorList>
            <person name="Eriksson T."/>
        </authorList>
    </citation>
    <scope>NUCLEOTIDE SEQUENCE</scope>
    <source>
        <strain evidence="4">Stoneville</strain>
        <tissue evidence="4">Whole head</tissue>
    </source>
</reference>
<dbReference type="Gene3D" id="3.90.70.10">
    <property type="entry name" value="Cysteine proteinases"/>
    <property type="match status" value="1"/>
</dbReference>
<dbReference type="SMART" id="SM00645">
    <property type="entry name" value="Pept_C1"/>
    <property type="match status" value="1"/>
</dbReference>
<dbReference type="Pfam" id="PF00112">
    <property type="entry name" value="Peptidase_C1"/>
    <property type="match status" value="1"/>
</dbReference>
<protein>
    <recommendedName>
        <fullName evidence="3">Peptidase C1A papain C-terminal domain-containing protein</fullName>
    </recommendedName>
</protein>
<gene>
    <name evidence="4" type="ORF">GEV33_003788</name>
</gene>